<reference evidence="3 4" key="1">
    <citation type="submission" date="2019-02" db="EMBL/GenBank/DDBJ databases">
        <title>WGS of Pseudoxanthomonas species novum from clinical isolates.</title>
        <authorList>
            <person name="Bernier A.-M."/>
            <person name="Bernard K."/>
            <person name="Vachon A."/>
        </authorList>
    </citation>
    <scope>NUCLEOTIDE SEQUENCE [LARGE SCALE GENOMIC DNA]</scope>
    <source>
        <strain evidence="3 4">NML171202</strain>
    </source>
</reference>
<evidence type="ECO:0000256" key="1">
    <source>
        <dbReference type="SAM" id="SignalP"/>
    </source>
</evidence>
<dbReference type="InterPro" id="IPR029045">
    <property type="entry name" value="ClpP/crotonase-like_dom_sf"/>
</dbReference>
<proteinExistence type="predicted"/>
<dbReference type="RefSeq" id="WP_130515432.1">
    <property type="nucleotide sequence ID" value="NZ_SHMA01000001.1"/>
</dbReference>
<dbReference type="EMBL" id="SHMB01000001">
    <property type="protein sequence ID" value="TAA33174.1"/>
    <property type="molecule type" value="Genomic_DNA"/>
</dbReference>
<dbReference type="SUPFAM" id="SSF52096">
    <property type="entry name" value="ClpP/crotonase"/>
    <property type="match status" value="1"/>
</dbReference>
<dbReference type="GO" id="GO:0004175">
    <property type="term" value="F:endopeptidase activity"/>
    <property type="evidence" value="ECO:0007669"/>
    <property type="project" value="TreeGrafter"/>
</dbReference>
<dbReference type="PANTHER" id="PTHR32060">
    <property type="entry name" value="TAIL-SPECIFIC PROTEASE"/>
    <property type="match status" value="1"/>
</dbReference>
<dbReference type="PANTHER" id="PTHR32060:SF30">
    <property type="entry name" value="CARBOXY-TERMINAL PROCESSING PROTEASE CTPA"/>
    <property type="match status" value="1"/>
</dbReference>
<evidence type="ECO:0000259" key="2">
    <source>
        <dbReference type="Pfam" id="PF03572"/>
    </source>
</evidence>
<dbReference type="AlphaFoldDB" id="A0A4Q8LPK4"/>
<dbReference type="Gene3D" id="3.90.226.10">
    <property type="entry name" value="2-enoyl-CoA Hydratase, Chain A, domain 1"/>
    <property type="match status" value="1"/>
</dbReference>
<comment type="caution">
    <text evidence="3">The sequence shown here is derived from an EMBL/GenBank/DDBJ whole genome shotgun (WGS) entry which is preliminary data.</text>
</comment>
<dbReference type="GO" id="GO:0007165">
    <property type="term" value="P:signal transduction"/>
    <property type="evidence" value="ECO:0007669"/>
    <property type="project" value="TreeGrafter"/>
</dbReference>
<dbReference type="Gene3D" id="3.30.750.44">
    <property type="match status" value="1"/>
</dbReference>
<dbReference type="GO" id="GO:0030288">
    <property type="term" value="C:outer membrane-bounded periplasmic space"/>
    <property type="evidence" value="ECO:0007669"/>
    <property type="project" value="TreeGrafter"/>
</dbReference>
<dbReference type="Proteomes" id="UP000291286">
    <property type="component" value="Unassembled WGS sequence"/>
</dbReference>
<feature type="signal peptide" evidence="1">
    <location>
        <begin position="1"/>
        <end position="22"/>
    </location>
</feature>
<dbReference type="Pfam" id="PF03572">
    <property type="entry name" value="Peptidase_S41"/>
    <property type="match status" value="1"/>
</dbReference>
<feature type="chain" id="PRO_5020483804" description="Tail specific protease domain-containing protein" evidence="1">
    <location>
        <begin position="23"/>
        <end position="493"/>
    </location>
</feature>
<feature type="domain" description="Tail specific protease" evidence="2">
    <location>
        <begin position="213"/>
        <end position="462"/>
    </location>
</feature>
<dbReference type="GO" id="GO:0008236">
    <property type="term" value="F:serine-type peptidase activity"/>
    <property type="evidence" value="ECO:0007669"/>
    <property type="project" value="InterPro"/>
</dbReference>
<gene>
    <name evidence="3" type="ORF">EA661_02600</name>
</gene>
<sequence>MFRVRRVLPALLFAAVPLYALAAPDFDRDAWRADYATLKQALERDYANLAWIGSTQSGVDLPALDRQTQRALDSAENDAQAEQAIRDFVAGFHDGHFSFLTTLQAGAAAAEPPSVDLTAADAASGCAALGVGAGGHPGFSLPFESLPGFKLLSDGMDQPLRTGLLTTPQGPRVGLLRLPEFAPTAYLGLCRQVWQQLRSEDSADDMRDALMDALADAVATALQGFAAAKTDLVLVDVGNDPGGNDSGDVLTRLFTTRPVHSAPLLVSQSPAGTAYLDEQLHRLTGALQEHHPDPASRRLLRQSIAAFQQSRRSAGDAPCDLSWTWSERRDWNAMPCRRLVEAGSSGGPLDYLPADAIADMTIVHRLNWAQDVRAHWGAWTGPVYVLTDAKTYSSAEMFAARMHDNGIARTVGVGTGGDGCGFMVASPPTTLPHSRLRLRMPNCVRLRADGSDEVAGIAPDLPVLPQSGESDRARAWRLLQTVGADWRTRHGGG</sequence>
<evidence type="ECO:0000313" key="3">
    <source>
        <dbReference type="EMBL" id="TAA33174.1"/>
    </source>
</evidence>
<accession>A0A4Q8LPK4</accession>
<keyword evidence="1" id="KW-0732">Signal</keyword>
<protein>
    <recommendedName>
        <fullName evidence="2">Tail specific protease domain-containing protein</fullName>
    </recommendedName>
</protein>
<dbReference type="InterPro" id="IPR005151">
    <property type="entry name" value="Tail-specific_protease"/>
</dbReference>
<dbReference type="GO" id="GO:0006508">
    <property type="term" value="P:proteolysis"/>
    <property type="evidence" value="ECO:0007669"/>
    <property type="project" value="InterPro"/>
</dbReference>
<evidence type="ECO:0000313" key="4">
    <source>
        <dbReference type="Proteomes" id="UP000291286"/>
    </source>
</evidence>
<name>A0A4Q8LPK4_9GAMM</name>
<organism evidence="3 4">
    <name type="scientific">Pseudoxanthomonas winnipegensis</name>
    <dbReference type="NCBI Taxonomy" id="2480810"/>
    <lineage>
        <taxon>Bacteria</taxon>
        <taxon>Pseudomonadati</taxon>
        <taxon>Pseudomonadota</taxon>
        <taxon>Gammaproteobacteria</taxon>
        <taxon>Lysobacterales</taxon>
        <taxon>Lysobacteraceae</taxon>
        <taxon>Pseudoxanthomonas</taxon>
    </lineage>
</organism>